<name>A0A0D2CWZ3_9EURO</name>
<evidence type="ECO:0000259" key="6">
    <source>
        <dbReference type="PROSITE" id="PS50897"/>
    </source>
</evidence>
<evidence type="ECO:0000256" key="3">
    <source>
        <dbReference type="ARBA" id="ARBA00018741"/>
    </source>
</evidence>
<dbReference type="PROSITE" id="PS50896">
    <property type="entry name" value="LISH"/>
    <property type="match status" value="1"/>
</dbReference>
<keyword evidence="8" id="KW-1185">Reference proteome</keyword>
<dbReference type="InterPro" id="IPR006595">
    <property type="entry name" value="CTLH_C"/>
</dbReference>
<dbReference type="AlphaFoldDB" id="A0A0D2CWZ3"/>
<evidence type="ECO:0000256" key="4">
    <source>
        <dbReference type="SAM" id="MobiDB-lite"/>
    </source>
</evidence>
<dbReference type="SMART" id="SM00449">
    <property type="entry name" value="SPRY"/>
    <property type="match status" value="1"/>
</dbReference>
<feature type="domain" description="CTLH" evidence="6">
    <location>
        <begin position="473"/>
        <end position="523"/>
    </location>
</feature>
<sequence length="690" mass="76092">MADGAGASSGSRPGQYGGNVPRRLSYASVASGATSQNLPAPTRSGVFSHLATSTPSSPYPPLYQSEHPHQRRYSQEHDSPNNSHWRKAPSLPAYSRKFANIPALGTGHMPASQFFIPSYLRASRYVAKLEAAHKAKARKKREHPTGGSSAINSLSTSAGNTNVHRIAPSHRGMTYDIIESNPPKEEEQLMPLPSRWSEQDRYPGLDVMNDGLDLKYSGTVSKAEIEAASVRADYPMSPACGIYYFEVEIKHKSKDTAIAIGFSTAEASLERLPGWETHSWGYHGDDGKMFFGEHSGRNYGPTFGAGDIIGCGVNFNAGYAFFTKNGQDLGICFRELKKDVRPFPTIGMKKHSGALVTVNFGQHPFVFDIDDKMETEKSNVAKDIAKAKPSSLQEQRDESSLIQELVMQFLAHDGYVETAKAFAEEIQKEKESLSNAIPSSAAEPERDDTDAVHRQSEWLLPVERLGTNQHTGIRRAILSGEIDRALECTHAQFPTVLAQNPDIVFRLKCRKWVELISKTTEMNTRKPLNERKASNGFGRTSATDDDFAQDMELDDQPHAQTTSNGLGKSAADETMLQHDQLLIEAMQYGQELMREYRDEQGDYAKTLEDIFSLVAYNDPKDSVHGHLLDPSGRVTVAEELNSAILVSLGRSPSAALERTWKQTETLIDMLEVEGGPAAFVNLQAQFDSDS</sequence>
<dbReference type="GeneID" id="25328951"/>
<dbReference type="InterPro" id="IPR024964">
    <property type="entry name" value="CTLH/CRA"/>
</dbReference>
<dbReference type="InterPro" id="IPR001870">
    <property type="entry name" value="B30.2/SPRY"/>
</dbReference>
<dbReference type="Proteomes" id="UP000054342">
    <property type="component" value="Unassembled WGS sequence"/>
</dbReference>
<dbReference type="InterPro" id="IPR013320">
    <property type="entry name" value="ConA-like_dom_sf"/>
</dbReference>
<feature type="region of interest" description="Disordered" evidence="4">
    <location>
        <begin position="136"/>
        <end position="166"/>
    </location>
</feature>
<dbReference type="InterPro" id="IPR006594">
    <property type="entry name" value="LisH"/>
</dbReference>
<comment type="function">
    <text evidence="1">Involved in the proteasome-dependent degradation of fructose-1,6-bisphosphatase.</text>
</comment>
<gene>
    <name evidence="7" type="ORF">PV05_07043</name>
</gene>
<evidence type="ECO:0000313" key="8">
    <source>
        <dbReference type="Proteomes" id="UP000054342"/>
    </source>
</evidence>
<feature type="region of interest" description="Disordered" evidence="4">
    <location>
        <begin position="1"/>
        <end position="88"/>
    </location>
</feature>
<dbReference type="Pfam" id="PF00622">
    <property type="entry name" value="SPRY"/>
    <property type="match status" value="1"/>
</dbReference>
<evidence type="ECO:0000259" key="5">
    <source>
        <dbReference type="PROSITE" id="PS50188"/>
    </source>
</evidence>
<dbReference type="SUPFAM" id="SSF49899">
    <property type="entry name" value="Concanavalin A-like lectins/glucanases"/>
    <property type="match status" value="1"/>
</dbReference>
<accession>A0A0D2CWZ3</accession>
<dbReference type="OrthoDB" id="25503at2759"/>
<dbReference type="InterPro" id="IPR013144">
    <property type="entry name" value="CRA_dom"/>
</dbReference>
<feature type="compositionally biased region" description="Polar residues" evidence="4">
    <location>
        <begin position="146"/>
        <end position="163"/>
    </location>
</feature>
<dbReference type="PROSITE" id="PS50188">
    <property type="entry name" value="B302_SPRY"/>
    <property type="match status" value="1"/>
</dbReference>
<dbReference type="PANTHER" id="PTHR12864">
    <property type="entry name" value="RAN BINDING PROTEIN 9-RELATED"/>
    <property type="match status" value="1"/>
</dbReference>
<feature type="domain" description="B30.2/SPRY" evidence="5">
    <location>
        <begin position="174"/>
        <end position="365"/>
    </location>
</feature>
<evidence type="ECO:0000313" key="7">
    <source>
        <dbReference type="EMBL" id="KIW54697.1"/>
    </source>
</evidence>
<dbReference type="EMBL" id="KN847320">
    <property type="protein sequence ID" value="KIW54697.1"/>
    <property type="molecule type" value="Genomic_DNA"/>
</dbReference>
<dbReference type="SMART" id="SM00667">
    <property type="entry name" value="LisH"/>
    <property type="match status" value="1"/>
</dbReference>
<protein>
    <recommendedName>
        <fullName evidence="3">Protein FYV10</fullName>
    </recommendedName>
    <alternativeName>
        <fullName evidence="2">Protein fyv10</fullName>
    </alternativeName>
</protein>
<proteinExistence type="predicted"/>
<dbReference type="STRING" id="348802.A0A0D2CWZ3"/>
<evidence type="ECO:0000256" key="1">
    <source>
        <dbReference type="ARBA" id="ARBA00002343"/>
    </source>
</evidence>
<dbReference type="Pfam" id="PF10607">
    <property type="entry name" value="CTLH"/>
    <property type="match status" value="1"/>
</dbReference>
<evidence type="ECO:0000256" key="2">
    <source>
        <dbReference type="ARBA" id="ARBA00017917"/>
    </source>
</evidence>
<organism evidence="7 8">
    <name type="scientific">Exophiala xenobiotica</name>
    <dbReference type="NCBI Taxonomy" id="348802"/>
    <lineage>
        <taxon>Eukaryota</taxon>
        <taxon>Fungi</taxon>
        <taxon>Dikarya</taxon>
        <taxon>Ascomycota</taxon>
        <taxon>Pezizomycotina</taxon>
        <taxon>Eurotiomycetes</taxon>
        <taxon>Chaetothyriomycetidae</taxon>
        <taxon>Chaetothyriales</taxon>
        <taxon>Herpotrichiellaceae</taxon>
        <taxon>Exophiala</taxon>
    </lineage>
</organism>
<reference evidence="7 8" key="1">
    <citation type="submission" date="2015-01" db="EMBL/GenBank/DDBJ databases">
        <title>The Genome Sequence of Exophiala xenobiotica CBS118157.</title>
        <authorList>
            <consortium name="The Broad Institute Genomics Platform"/>
            <person name="Cuomo C."/>
            <person name="de Hoog S."/>
            <person name="Gorbushina A."/>
            <person name="Stielow B."/>
            <person name="Teixiera M."/>
            <person name="Abouelleil A."/>
            <person name="Chapman S.B."/>
            <person name="Priest M."/>
            <person name="Young S.K."/>
            <person name="Wortman J."/>
            <person name="Nusbaum C."/>
            <person name="Birren B."/>
        </authorList>
    </citation>
    <scope>NUCLEOTIDE SEQUENCE [LARGE SCALE GENOMIC DNA]</scope>
    <source>
        <strain evidence="7 8">CBS 118157</strain>
    </source>
</reference>
<dbReference type="SMART" id="SM00757">
    <property type="entry name" value="CRA"/>
    <property type="match status" value="1"/>
</dbReference>
<dbReference type="InterPro" id="IPR043136">
    <property type="entry name" value="B30.2/SPRY_sf"/>
</dbReference>
<dbReference type="PROSITE" id="PS50897">
    <property type="entry name" value="CTLH"/>
    <property type="match status" value="1"/>
</dbReference>
<dbReference type="InterPro" id="IPR050618">
    <property type="entry name" value="Ubq-SigPath_Reg"/>
</dbReference>
<dbReference type="InterPro" id="IPR003877">
    <property type="entry name" value="SPRY_dom"/>
</dbReference>
<dbReference type="Gene3D" id="2.60.120.920">
    <property type="match status" value="1"/>
</dbReference>
<dbReference type="RefSeq" id="XP_013315282.1">
    <property type="nucleotide sequence ID" value="XM_013459828.1"/>
</dbReference>